<keyword evidence="2" id="KW-1185">Reference proteome</keyword>
<dbReference type="EMBL" id="JACBYQ010000002">
    <property type="protein sequence ID" value="NYE96736.1"/>
    <property type="molecule type" value="Genomic_DNA"/>
</dbReference>
<dbReference type="InterPro" id="IPR006311">
    <property type="entry name" value="TAT_signal"/>
</dbReference>
<accession>A0A7Y9LW99</accession>
<dbReference type="RefSeq" id="WP_179390356.1">
    <property type="nucleotide sequence ID" value="NZ_JACBYQ010000002.1"/>
</dbReference>
<dbReference type="InterPro" id="IPR050490">
    <property type="entry name" value="Bact_solute-bd_prot1"/>
</dbReference>
<name>A0A7Y9LW99_9MICC</name>
<reference evidence="1 2" key="1">
    <citation type="submission" date="2020-07" db="EMBL/GenBank/DDBJ databases">
        <title>Sequencing the genomes of 1000 actinobacteria strains.</title>
        <authorList>
            <person name="Klenk H.-P."/>
        </authorList>
    </citation>
    <scope>NUCLEOTIDE SEQUENCE [LARGE SCALE GENOMIC DNA]</scope>
    <source>
        <strain evidence="1 2">DSM 102047</strain>
    </source>
</reference>
<dbReference type="PANTHER" id="PTHR43649">
    <property type="entry name" value="ARABINOSE-BINDING PROTEIN-RELATED"/>
    <property type="match status" value="1"/>
</dbReference>
<dbReference type="InterPro" id="IPR006059">
    <property type="entry name" value="SBP"/>
</dbReference>
<sequence length="467" mass="49546">MESTNQQFFPQGSSFSRRNVLRAAGLAALVPALGGLAACGSGKPGESAGGSSAASGVTTLQFWHRTFTPVENKWYAEIVKKFNESQSAIKVVDTEVPADAWDQKMKAAQAAGKAPDVYTFSGSIQEAVDAGQFYELDKVVAADKLGEILDAAKPISAVGGKFYAYPLLLEPQTVLFWNKDLLKAAGVNADQGPKTWDELLAACAKIKPTLADGQYCIAPASDGATFAWSSVGQQYNFSGHTALSDDWKSPNINDDGYKSLMDKYKQLWDNGYMPKQPLAAYVEGKDFGQQKVAFKVSGSWMMSEIGSDYPDLLEKTGVGAFPSAADAEGRGATTLGNFKWVIDAKSKGSEAAGKFITWALADDPQNLVPFFTGTQFTKIPVRQSVQDAVAATDGAAKAPWSSVIVKDILPTGIPEPKYPWDISLAVGTAMESVMKGAASASDAIGTAEKSIKTVIDKDGLAAKAPAK</sequence>
<organism evidence="1 2">
    <name type="scientific">Psychromicrobium silvestre</name>
    <dbReference type="NCBI Taxonomy" id="1645614"/>
    <lineage>
        <taxon>Bacteria</taxon>
        <taxon>Bacillati</taxon>
        <taxon>Actinomycetota</taxon>
        <taxon>Actinomycetes</taxon>
        <taxon>Micrococcales</taxon>
        <taxon>Micrococcaceae</taxon>
        <taxon>Psychromicrobium</taxon>
    </lineage>
</organism>
<dbReference type="Gene3D" id="3.40.190.10">
    <property type="entry name" value="Periplasmic binding protein-like II"/>
    <property type="match status" value="1"/>
</dbReference>
<evidence type="ECO:0000313" key="1">
    <source>
        <dbReference type="EMBL" id="NYE96736.1"/>
    </source>
</evidence>
<dbReference type="AlphaFoldDB" id="A0A7Y9LW99"/>
<dbReference type="SUPFAM" id="SSF53850">
    <property type="entry name" value="Periplasmic binding protein-like II"/>
    <property type="match status" value="1"/>
</dbReference>
<comment type="caution">
    <text evidence="1">The sequence shown here is derived from an EMBL/GenBank/DDBJ whole genome shotgun (WGS) entry which is preliminary data.</text>
</comment>
<gene>
    <name evidence="1" type="ORF">FHU41_002986</name>
</gene>
<proteinExistence type="predicted"/>
<keyword evidence="1" id="KW-0762">Sugar transport</keyword>
<dbReference type="Proteomes" id="UP000521748">
    <property type="component" value="Unassembled WGS sequence"/>
</dbReference>
<keyword evidence="1" id="KW-0813">Transport</keyword>
<evidence type="ECO:0000313" key="2">
    <source>
        <dbReference type="Proteomes" id="UP000521748"/>
    </source>
</evidence>
<protein>
    <submittedName>
        <fullName evidence="1">Multiple sugar transport system substrate-binding protein</fullName>
    </submittedName>
</protein>
<dbReference type="Pfam" id="PF13416">
    <property type="entry name" value="SBP_bac_8"/>
    <property type="match status" value="1"/>
</dbReference>
<dbReference type="PROSITE" id="PS51318">
    <property type="entry name" value="TAT"/>
    <property type="match status" value="1"/>
</dbReference>